<dbReference type="GO" id="GO:0016740">
    <property type="term" value="F:transferase activity"/>
    <property type="evidence" value="ECO:0007669"/>
    <property type="project" value="UniProtKB-KW"/>
</dbReference>
<feature type="domain" description="BioF2-like acetyltransferase" evidence="1">
    <location>
        <begin position="204"/>
        <end position="277"/>
    </location>
</feature>
<dbReference type="Proteomes" id="UP000464468">
    <property type="component" value="Chromosome"/>
</dbReference>
<evidence type="ECO:0000313" key="3">
    <source>
        <dbReference type="Proteomes" id="UP000464468"/>
    </source>
</evidence>
<evidence type="ECO:0000259" key="1">
    <source>
        <dbReference type="Pfam" id="PF13480"/>
    </source>
</evidence>
<sequence length="340" mass="36624">MWVKGEYYDSLGPVETIARGALGASARPWPFDRLDWLKAAAAGLDAPPLIVRARSEGVDGWLMLAPTGRGRFRTLGADHAHRTAPIFTGPADGMHRRRLLRAIATRLRGAALGVTEIALGPLDRADAGEVARAFSRCGWVVAARALPPRWRSETAGHSFDDYWDARSQSLRTRIERAAARAPLDLEVSTVLSPALWDELAQLTPEADGPFHHFAAAESAAGTLRLAVARCGDTPIAAQLWTVSHGMAVAHLLAQSRAHKALSPGAQLAATMVRYLTNVDHVDAIEWVPGHGWCAEWAEQAVPRVALRLLNPRRAAAWPATALALMSGGLTSSLVRRPALD</sequence>
<dbReference type="InterPro" id="IPR038740">
    <property type="entry name" value="BioF2-like_GNAT_dom"/>
</dbReference>
<evidence type="ECO:0000313" key="2">
    <source>
        <dbReference type="EMBL" id="QHL91081.1"/>
    </source>
</evidence>
<dbReference type="Pfam" id="PF13480">
    <property type="entry name" value="Acetyltransf_6"/>
    <property type="match status" value="1"/>
</dbReference>
<dbReference type="InterPro" id="IPR016181">
    <property type="entry name" value="Acyl_CoA_acyltransferase"/>
</dbReference>
<dbReference type="RefSeq" id="WP_160593011.1">
    <property type="nucleotide sequence ID" value="NZ_CP047895.1"/>
</dbReference>
<keyword evidence="2" id="KW-0808">Transferase</keyword>
<dbReference type="SUPFAM" id="SSF55729">
    <property type="entry name" value="Acyl-CoA N-acyltransferases (Nat)"/>
    <property type="match status" value="1"/>
</dbReference>
<dbReference type="AlphaFoldDB" id="A0A7Z2S866"/>
<organism evidence="2 3">
    <name type="scientific">Sphingomonas changnyeongensis</name>
    <dbReference type="NCBI Taxonomy" id="2698679"/>
    <lineage>
        <taxon>Bacteria</taxon>
        <taxon>Pseudomonadati</taxon>
        <taxon>Pseudomonadota</taxon>
        <taxon>Alphaproteobacteria</taxon>
        <taxon>Sphingomonadales</taxon>
        <taxon>Sphingomonadaceae</taxon>
        <taxon>Sphingomonas</taxon>
    </lineage>
</organism>
<proteinExistence type="predicted"/>
<accession>A0A7Z2S866</accession>
<reference evidence="2 3" key="1">
    <citation type="submission" date="2020-01" db="EMBL/GenBank/DDBJ databases">
        <title>Sphingomonas sp. C33 whole genome sequece.</title>
        <authorList>
            <person name="Park C."/>
        </authorList>
    </citation>
    <scope>NUCLEOTIDE SEQUENCE [LARGE SCALE GENOMIC DNA]</scope>
    <source>
        <strain evidence="2 3">C33</strain>
    </source>
</reference>
<dbReference type="EMBL" id="CP047895">
    <property type="protein sequence ID" value="QHL91081.1"/>
    <property type="molecule type" value="Genomic_DNA"/>
</dbReference>
<name>A0A7Z2S866_9SPHN</name>
<protein>
    <submittedName>
        <fullName evidence="2">GNAT family N-acetyltransferase</fullName>
    </submittedName>
</protein>
<keyword evidence="3" id="KW-1185">Reference proteome</keyword>
<dbReference type="KEGG" id="schy:GVO57_09940"/>
<gene>
    <name evidence="2" type="ORF">GVO57_09940</name>
</gene>